<keyword evidence="1" id="KW-0560">Oxidoreductase</keyword>
<keyword evidence="1" id="KW-1133">Transmembrane helix</keyword>
<keyword evidence="1" id="KW-0223">Dioxygenase</keyword>
<feature type="transmembrane region" description="Helical" evidence="1">
    <location>
        <begin position="33"/>
        <end position="52"/>
    </location>
</feature>
<feature type="binding site" evidence="1">
    <location>
        <position position="49"/>
    </location>
    <ligand>
        <name>Fe cation</name>
        <dbReference type="ChEBI" id="CHEBI:24875"/>
    </ligand>
</feature>
<evidence type="ECO:0000313" key="3">
    <source>
        <dbReference type="Proteomes" id="UP000245533"/>
    </source>
</evidence>
<sequence>MRHQSSILNILTIAVSLGFIAAALFLPGSSGNLALWAVLASVFLIGIPHGAIDHVMAAELYGLNQSWVEHLKFYASYLLIMLAVGLLWFLAPVAGMALFLVISIYHFGQADMEEFSAERSGRMAWYLARGCMIIGLIIFSDPAATYPIMAEAMSVDLEQFSALMPDPQLAVAGIIGAYLLIVAAGVFAGKFDNPLQLAGDSILLILVLMITGPLIGFALYFALWHSAGHINEMRDFFKSRGKNLTVPGFYKKALPFTAVSIAGLGFLAGINHAFGLDEQFLSLMFILISVLTLPHMVIVDRMYKEG</sequence>
<keyword evidence="1" id="KW-1003">Cell membrane</keyword>
<feature type="transmembrane region" description="Helical" evidence="1">
    <location>
        <begin position="73"/>
        <end position="106"/>
    </location>
</feature>
<evidence type="ECO:0000256" key="1">
    <source>
        <dbReference type="HAMAP-Rule" id="MF_02093"/>
    </source>
</evidence>
<feature type="transmembrane region" description="Helical" evidence="1">
    <location>
        <begin position="201"/>
        <end position="224"/>
    </location>
</feature>
<dbReference type="EMBL" id="QGGB01000005">
    <property type="protein sequence ID" value="PWN07010.1"/>
    <property type="molecule type" value="Genomic_DNA"/>
</dbReference>
<comment type="function">
    <text evidence="1">Catalyzes the cleavage of beta-carotene at its central double bond (15,15') to yield two molecules of all-trans-retinal.</text>
</comment>
<dbReference type="GO" id="GO:0016121">
    <property type="term" value="P:carotene catabolic process"/>
    <property type="evidence" value="ECO:0007669"/>
    <property type="project" value="UniProtKB-UniRule"/>
</dbReference>
<dbReference type="OrthoDB" id="945227at2"/>
<comment type="caution">
    <text evidence="2">The sequence shown here is derived from an EMBL/GenBank/DDBJ whole genome shotgun (WGS) entry which is preliminary data.</text>
</comment>
<accession>A0A316TRG5</accession>
<feature type="binding site" evidence="1">
    <location>
        <position position="225"/>
    </location>
    <ligand>
        <name>Fe cation</name>
        <dbReference type="ChEBI" id="CHEBI:24875"/>
    </ligand>
</feature>
<comment type="catalytic activity">
    <reaction evidence="1">
        <text>all-trans-beta-carotene + O2 = 2 all-trans-retinal</text>
        <dbReference type="Rhea" id="RHEA:32887"/>
        <dbReference type="ChEBI" id="CHEBI:15379"/>
        <dbReference type="ChEBI" id="CHEBI:17579"/>
        <dbReference type="ChEBI" id="CHEBI:17898"/>
        <dbReference type="EC" id="1.13.11.63"/>
    </reaction>
</comment>
<comment type="similarity">
    <text evidence="1">Belongs to the Brp/Blh beta-carotene diooxygenase family.</text>
</comment>
<feature type="transmembrane region" description="Helical" evidence="1">
    <location>
        <begin position="126"/>
        <end position="148"/>
    </location>
</feature>
<dbReference type="GO" id="GO:0005506">
    <property type="term" value="F:iron ion binding"/>
    <property type="evidence" value="ECO:0007669"/>
    <property type="project" value="UniProtKB-UniRule"/>
</dbReference>
<feature type="binding site" evidence="1">
    <location>
        <position position="106"/>
    </location>
    <ligand>
        <name>Fe cation</name>
        <dbReference type="ChEBI" id="CHEBI:24875"/>
    </ligand>
</feature>
<dbReference type="Pfam" id="PF15461">
    <property type="entry name" value="BCD"/>
    <property type="match status" value="1"/>
</dbReference>
<name>A0A316TRG5_9BACT</name>
<dbReference type="GO" id="GO:0010436">
    <property type="term" value="F:carotenoid dioxygenase activity"/>
    <property type="evidence" value="ECO:0007669"/>
    <property type="project" value="UniProtKB-UniRule"/>
</dbReference>
<dbReference type="Proteomes" id="UP000245533">
    <property type="component" value="Unassembled WGS sequence"/>
</dbReference>
<keyword evidence="1" id="KW-0812">Transmembrane</keyword>
<dbReference type="NCBIfam" id="TIGR03753">
    <property type="entry name" value="blh_monoox"/>
    <property type="match status" value="1"/>
</dbReference>
<dbReference type="GO" id="GO:0005886">
    <property type="term" value="C:plasma membrane"/>
    <property type="evidence" value="ECO:0007669"/>
    <property type="project" value="UniProtKB-SubCell"/>
</dbReference>
<evidence type="ECO:0000313" key="2">
    <source>
        <dbReference type="EMBL" id="PWN07010.1"/>
    </source>
</evidence>
<dbReference type="InterPro" id="IPR022270">
    <property type="entry name" value="Blh_diox"/>
</dbReference>
<keyword evidence="1" id="KW-0479">Metal-binding</keyword>
<keyword evidence="1" id="KW-0472">Membrane</keyword>
<protein>
    <recommendedName>
        <fullName evidence="1">Probable beta-carotene 15,15'-dioxygenase</fullName>
        <ecNumber evidence="1">1.13.11.63</ecNumber>
    </recommendedName>
</protein>
<feature type="transmembrane region" description="Helical" evidence="1">
    <location>
        <begin position="7"/>
        <end position="27"/>
    </location>
</feature>
<comment type="cofactor">
    <cofactor evidence="1">
        <name>Fe(2+)</name>
        <dbReference type="ChEBI" id="CHEBI:29033"/>
    </cofactor>
</comment>
<dbReference type="RefSeq" id="WP_109646359.1">
    <property type="nucleotide sequence ID" value="NZ_QGGB01000005.1"/>
</dbReference>
<feature type="binding site" evidence="1">
    <location>
        <position position="229"/>
    </location>
    <ligand>
        <name>Fe cation</name>
        <dbReference type="ChEBI" id="CHEBI:24875"/>
    </ligand>
</feature>
<proteinExistence type="inferred from homology"/>
<gene>
    <name evidence="2" type="ORF">DDZ15_06990</name>
</gene>
<reference evidence="2 3" key="1">
    <citation type="submission" date="2018-05" db="EMBL/GenBank/DDBJ databases">
        <title>Rhodohalobacter halophilus gen. nov., sp. nov., a moderately halophilic member of the family Balneolaceae.</title>
        <authorList>
            <person name="Liu Z.-W."/>
        </authorList>
    </citation>
    <scope>NUCLEOTIDE SEQUENCE [LARGE SCALE GENOMIC DNA]</scope>
    <source>
        <strain evidence="2 3">8A47</strain>
    </source>
</reference>
<feature type="transmembrane region" description="Helical" evidence="1">
    <location>
        <begin position="253"/>
        <end position="274"/>
    </location>
</feature>
<feature type="transmembrane region" description="Helical" evidence="1">
    <location>
        <begin position="280"/>
        <end position="299"/>
    </location>
</feature>
<keyword evidence="1" id="KW-0408">Iron</keyword>
<keyword evidence="3" id="KW-1185">Reference proteome</keyword>
<feature type="transmembrane region" description="Helical" evidence="1">
    <location>
        <begin position="169"/>
        <end position="189"/>
    </location>
</feature>
<organism evidence="2 3">
    <name type="scientific">Rhodohalobacter mucosus</name>
    <dbReference type="NCBI Taxonomy" id="2079485"/>
    <lineage>
        <taxon>Bacteria</taxon>
        <taxon>Pseudomonadati</taxon>
        <taxon>Balneolota</taxon>
        <taxon>Balneolia</taxon>
        <taxon>Balneolales</taxon>
        <taxon>Balneolaceae</taxon>
        <taxon>Rhodohalobacter</taxon>
    </lineage>
</organism>
<dbReference type="GO" id="GO:0003834">
    <property type="term" value="F:beta-carotene 15,15'-dioxygenase activity"/>
    <property type="evidence" value="ECO:0007669"/>
    <property type="project" value="UniProtKB-EC"/>
</dbReference>
<comment type="subcellular location">
    <subcellularLocation>
        <location evidence="1">Cell membrane</location>
        <topology evidence="1">Multi-pass membrane protein</topology>
    </subcellularLocation>
</comment>
<dbReference type="EC" id="1.13.11.63" evidence="1"/>
<dbReference type="HAMAP" id="MF_02093">
    <property type="entry name" value="Beta_carotene_diox"/>
    <property type="match status" value="1"/>
</dbReference>
<dbReference type="AlphaFoldDB" id="A0A316TRG5"/>